<protein>
    <submittedName>
        <fullName evidence="1">Uncharacterized protein</fullName>
    </submittedName>
</protein>
<comment type="caution">
    <text evidence="1">The sequence shown here is derived from an EMBL/GenBank/DDBJ whole genome shotgun (WGS) entry which is preliminary data.</text>
</comment>
<sequence>MKDLNIEIINPDFPVISDFGMEIINQEEIQKCPFVPVNLQKVRKTYENRFIYLKLEKAKNQEKPIYSSIYVSAFSKSKKTSFFQPKQKRGDFQGK</sequence>
<gene>
    <name evidence="1" type="ORF">LCGC14_1954560</name>
</gene>
<dbReference type="AlphaFoldDB" id="A0A0F9G4S5"/>
<proteinExistence type="predicted"/>
<name>A0A0F9G4S5_9ZZZZ</name>
<reference evidence="1" key="1">
    <citation type="journal article" date="2015" name="Nature">
        <title>Complex archaea that bridge the gap between prokaryotes and eukaryotes.</title>
        <authorList>
            <person name="Spang A."/>
            <person name="Saw J.H."/>
            <person name="Jorgensen S.L."/>
            <person name="Zaremba-Niedzwiedzka K."/>
            <person name="Martijn J."/>
            <person name="Lind A.E."/>
            <person name="van Eijk R."/>
            <person name="Schleper C."/>
            <person name="Guy L."/>
            <person name="Ettema T.J."/>
        </authorList>
    </citation>
    <scope>NUCLEOTIDE SEQUENCE</scope>
</reference>
<accession>A0A0F9G4S5</accession>
<dbReference type="EMBL" id="LAZR01021401">
    <property type="protein sequence ID" value="KKL85451.1"/>
    <property type="molecule type" value="Genomic_DNA"/>
</dbReference>
<evidence type="ECO:0000313" key="1">
    <source>
        <dbReference type="EMBL" id="KKL85451.1"/>
    </source>
</evidence>
<organism evidence="1">
    <name type="scientific">marine sediment metagenome</name>
    <dbReference type="NCBI Taxonomy" id="412755"/>
    <lineage>
        <taxon>unclassified sequences</taxon>
        <taxon>metagenomes</taxon>
        <taxon>ecological metagenomes</taxon>
    </lineage>
</organism>